<gene>
    <name evidence="3" type="ORF">FAP39_15640</name>
</gene>
<dbReference type="OrthoDB" id="9784165at2"/>
<dbReference type="SMART" id="SM00900">
    <property type="entry name" value="FMN_bind"/>
    <property type="match status" value="1"/>
</dbReference>
<dbReference type="InterPro" id="IPR007329">
    <property type="entry name" value="FMN-bd"/>
</dbReference>
<dbReference type="EMBL" id="SULI01000029">
    <property type="protein sequence ID" value="TKZ17077.1"/>
    <property type="molecule type" value="Genomic_DNA"/>
</dbReference>
<feature type="domain" description="FMN-binding" evidence="2">
    <location>
        <begin position="97"/>
        <end position="188"/>
    </location>
</feature>
<evidence type="ECO:0000259" key="2">
    <source>
        <dbReference type="SMART" id="SM00900"/>
    </source>
</evidence>
<dbReference type="PROSITE" id="PS51257">
    <property type="entry name" value="PROKAR_LIPOPROTEIN"/>
    <property type="match status" value="1"/>
</dbReference>
<name>A0A4U7MW64_9RHOB</name>
<evidence type="ECO:0000313" key="4">
    <source>
        <dbReference type="Proteomes" id="UP000306575"/>
    </source>
</evidence>
<comment type="caution">
    <text evidence="3">The sequence shown here is derived from an EMBL/GenBank/DDBJ whole genome shotgun (WGS) entry which is preliminary data.</text>
</comment>
<accession>A0A4U7MW64</accession>
<reference evidence="3 4" key="1">
    <citation type="submission" date="2019-04" db="EMBL/GenBank/DDBJ databases">
        <title>Genome sequence of Pelagicola litoralis CL-ES2.</title>
        <authorList>
            <person name="Cao J."/>
        </authorList>
    </citation>
    <scope>NUCLEOTIDE SEQUENCE [LARGE SCALE GENOMIC DNA]</scope>
    <source>
        <strain evidence="3 4">CL-ES2</strain>
    </source>
</reference>
<protein>
    <submittedName>
        <fullName evidence="3">FMN-binding protein</fullName>
    </submittedName>
</protein>
<evidence type="ECO:0000313" key="3">
    <source>
        <dbReference type="EMBL" id="TKZ17077.1"/>
    </source>
</evidence>
<keyword evidence="4" id="KW-1185">Reference proteome</keyword>
<keyword evidence="1" id="KW-0732">Signal</keyword>
<dbReference type="GO" id="GO:0010181">
    <property type="term" value="F:FMN binding"/>
    <property type="evidence" value="ECO:0007669"/>
    <property type="project" value="InterPro"/>
</dbReference>
<feature type="chain" id="PRO_5020788495" evidence="1">
    <location>
        <begin position="32"/>
        <end position="270"/>
    </location>
</feature>
<feature type="signal peptide" evidence="1">
    <location>
        <begin position="1"/>
        <end position="31"/>
    </location>
</feature>
<sequence>MCFSRPKFWVHVAQILVVCAVALSCVTPCAAQDRLSLEAQIAPATPDRVLASEMFGVSGRVDLLRQESPVPGWRVSTPDGANLGYIGSSWEIARTVGYSGRPIDMLVAITSDAKIASAKLMAHSEPILTLGLSDSDIEDFVQGFSGVDLNDPTPSLDTTQKNQLDIISRATVSTGVIRDAILRVGRELALSRGILDQGRIDRLVFSPRTSPMILITMRGAMVSKIPQWPFERPAVPAIRFMESQLIKVARAGFRACSGKGALRLSLTPTG</sequence>
<dbReference type="AlphaFoldDB" id="A0A4U7MW64"/>
<organism evidence="3 4">
    <name type="scientific">Shimia litoralis</name>
    <dbReference type="NCBI Taxonomy" id="420403"/>
    <lineage>
        <taxon>Bacteria</taxon>
        <taxon>Pseudomonadati</taxon>
        <taxon>Pseudomonadota</taxon>
        <taxon>Alphaproteobacteria</taxon>
        <taxon>Rhodobacterales</taxon>
        <taxon>Roseobacteraceae</taxon>
    </lineage>
</organism>
<evidence type="ECO:0000256" key="1">
    <source>
        <dbReference type="SAM" id="SignalP"/>
    </source>
</evidence>
<proteinExistence type="predicted"/>
<dbReference type="GO" id="GO:0016020">
    <property type="term" value="C:membrane"/>
    <property type="evidence" value="ECO:0007669"/>
    <property type="project" value="InterPro"/>
</dbReference>
<dbReference type="Pfam" id="PF04205">
    <property type="entry name" value="FMN_bind"/>
    <property type="match status" value="1"/>
</dbReference>
<dbReference type="Proteomes" id="UP000306575">
    <property type="component" value="Unassembled WGS sequence"/>
</dbReference>